<keyword evidence="1" id="KW-0812">Transmembrane</keyword>
<evidence type="ECO:0000313" key="3">
    <source>
        <dbReference type="Proteomes" id="UP001602013"/>
    </source>
</evidence>
<reference evidence="2 3" key="1">
    <citation type="submission" date="2024-10" db="EMBL/GenBank/DDBJ databases">
        <title>The Natural Products Discovery Center: Release of the First 8490 Sequenced Strains for Exploring Actinobacteria Biosynthetic Diversity.</title>
        <authorList>
            <person name="Kalkreuter E."/>
            <person name="Kautsar S.A."/>
            <person name="Yang D."/>
            <person name="Bader C.D."/>
            <person name="Teijaro C.N."/>
            <person name="Fluegel L."/>
            <person name="Davis C.M."/>
            <person name="Simpson J.R."/>
            <person name="Lauterbach L."/>
            <person name="Steele A.D."/>
            <person name="Gui C."/>
            <person name="Meng S."/>
            <person name="Li G."/>
            <person name="Viehrig K."/>
            <person name="Ye F."/>
            <person name="Su P."/>
            <person name="Kiefer A.F."/>
            <person name="Nichols A."/>
            <person name="Cepeda A.J."/>
            <person name="Yan W."/>
            <person name="Fan B."/>
            <person name="Jiang Y."/>
            <person name="Adhikari A."/>
            <person name="Zheng C.-J."/>
            <person name="Schuster L."/>
            <person name="Cowan T.M."/>
            <person name="Smanski M.J."/>
            <person name="Chevrette M.G."/>
            <person name="De Carvalho L.P.S."/>
            <person name="Shen B."/>
        </authorList>
    </citation>
    <scope>NUCLEOTIDE SEQUENCE [LARGE SCALE GENOMIC DNA]</scope>
    <source>
        <strain evidence="2 3">NPDC002173</strain>
    </source>
</reference>
<name>A0ABW6SIU7_9ACTN</name>
<keyword evidence="1" id="KW-0472">Membrane</keyword>
<gene>
    <name evidence="2" type="ORF">ACFYXI_04765</name>
</gene>
<comment type="caution">
    <text evidence="2">The sequence shown here is derived from an EMBL/GenBank/DDBJ whole genome shotgun (WGS) entry which is preliminary data.</text>
</comment>
<dbReference type="RefSeq" id="WP_387408917.1">
    <property type="nucleotide sequence ID" value="NZ_JBIASD010000002.1"/>
</dbReference>
<accession>A0ABW6SIU7</accession>
<evidence type="ECO:0000256" key="1">
    <source>
        <dbReference type="SAM" id="Phobius"/>
    </source>
</evidence>
<evidence type="ECO:0000313" key="2">
    <source>
        <dbReference type="EMBL" id="MFF3664887.1"/>
    </source>
</evidence>
<sequence length="151" mass="15678">MRKVYYGCTVVQLITVLVLFYLVTFGAFERPAPLPGSAGALIDYHIIVGELVIPLLSLLTTIVAAIARAGARLVTLSITPFALVAIQLFVVFSLAEMAGHTDERSTTGGLIVLGFHSLVGVAVLGVTAVLLHRARALAKGAVAATPAAARA</sequence>
<feature type="transmembrane region" description="Helical" evidence="1">
    <location>
        <begin position="73"/>
        <end position="95"/>
    </location>
</feature>
<keyword evidence="1" id="KW-1133">Transmembrane helix</keyword>
<keyword evidence="3" id="KW-1185">Reference proteome</keyword>
<proteinExistence type="predicted"/>
<dbReference type="EMBL" id="JBIASD010000002">
    <property type="protein sequence ID" value="MFF3664887.1"/>
    <property type="molecule type" value="Genomic_DNA"/>
</dbReference>
<feature type="transmembrane region" description="Helical" evidence="1">
    <location>
        <begin position="107"/>
        <end position="131"/>
    </location>
</feature>
<feature type="transmembrane region" description="Helical" evidence="1">
    <location>
        <begin position="44"/>
        <end position="66"/>
    </location>
</feature>
<feature type="transmembrane region" description="Helical" evidence="1">
    <location>
        <begin position="5"/>
        <end position="24"/>
    </location>
</feature>
<dbReference type="Proteomes" id="UP001602013">
    <property type="component" value="Unassembled WGS sequence"/>
</dbReference>
<protein>
    <submittedName>
        <fullName evidence="2">Uncharacterized protein</fullName>
    </submittedName>
</protein>
<organism evidence="2 3">
    <name type="scientific">Microtetraspora malaysiensis</name>
    <dbReference type="NCBI Taxonomy" id="161358"/>
    <lineage>
        <taxon>Bacteria</taxon>
        <taxon>Bacillati</taxon>
        <taxon>Actinomycetota</taxon>
        <taxon>Actinomycetes</taxon>
        <taxon>Streptosporangiales</taxon>
        <taxon>Streptosporangiaceae</taxon>
        <taxon>Microtetraspora</taxon>
    </lineage>
</organism>